<dbReference type="Pfam" id="PF00106">
    <property type="entry name" value="adh_short"/>
    <property type="match status" value="1"/>
</dbReference>
<dbReference type="GO" id="GO:0016491">
    <property type="term" value="F:oxidoreductase activity"/>
    <property type="evidence" value="ECO:0007669"/>
    <property type="project" value="UniProtKB-KW"/>
</dbReference>
<proteinExistence type="inferred from homology"/>
<gene>
    <name evidence="6" type="ORF">VEZ01S_08_02260</name>
</gene>
<dbReference type="InterPro" id="IPR002347">
    <property type="entry name" value="SDR_fam"/>
</dbReference>
<dbReference type="InterPro" id="IPR057326">
    <property type="entry name" value="KR_dom"/>
</dbReference>
<accession>U3AZN1</accession>
<dbReference type="PANTHER" id="PTHR43391:SF14">
    <property type="entry name" value="DEHYDROGENASE_REDUCTASE SDR FAMILY PROTEIN 7-LIKE"/>
    <property type="match status" value="1"/>
</dbReference>
<dbReference type="eggNOG" id="COG4221">
    <property type="taxonomic scope" value="Bacteria"/>
</dbReference>
<name>U3AZN1_9VIBR</name>
<dbReference type="InterPro" id="IPR020904">
    <property type="entry name" value="Sc_DH/Rdtase_CS"/>
</dbReference>
<evidence type="ECO:0000256" key="2">
    <source>
        <dbReference type="ARBA" id="ARBA00022857"/>
    </source>
</evidence>
<dbReference type="AlphaFoldDB" id="U3AZN1"/>
<comment type="similarity">
    <text evidence="1 4">Belongs to the short-chain dehydrogenases/reductases (SDR) family.</text>
</comment>
<dbReference type="PRINTS" id="PR00080">
    <property type="entry name" value="SDRFAMILY"/>
</dbReference>
<dbReference type="SUPFAM" id="SSF51735">
    <property type="entry name" value="NAD(P)-binding Rossmann-fold domains"/>
    <property type="match status" value="1"/>
</dbReference>
<dbReference type="PROSITE" id="PS00061">
    <property type="entry name" value="ADH_SHORT"/>
    <property type="match status" value="1"/>
</dbReference>
<evidence type="ECO:0000259" key="5">
    <source>
        <dbReference type="SMART" id="SM00822"/>
    </source>
</evidence>
<evidence type="ECO:0000256" key="3">
    <source>
        <dbReference type="ARBA" id="ARBA00023002"/>
    </source>
</evidence>
<evidence type="ECO:0000313" key="6">
    <source>
        <dbReference type="EMBL" id="GAD79190.1"/>
    </source>
</evidence>
<dbReference type="STRING" id="1219080.VEZ01S_08_02260"/>
<evidence type="ECO:0000256" key="1">
    <source>
        <dbReference type="ARBA" id="ARBA00006484"/>
    </source>
</evidence>
<dbReference type="PANTHER" id="PTHR43391">
    <property type="entry name" value="RETINOL DEHYDROGENASE-RELATED"/>
    <property type="match status" value="1"/>
</dbReference>
<keyword evidence="2" id="KW-0521">NADP</keyword>
<keyword evidence="7" id="KW-1185">Reference proteome</keyword>
<keyword evidence="3" id="KW-0560">Oxidoreductase</keyword>
<dbReference type="PRINTS" id="PR00081">
    <property type="entry name" value="GDHRDH"/>
</dbReference>
<dbReference type="EMBL" id="BATM01000008">
    <property type="protein sequence ID" value="GAD79190.1"/>
    <property type="molecule type" value="Genomic_DNA"/>
</dbReference>
<feature type="domain" description="Ketoreductase" evidence="5">
    <location>
        <begin position="8"/>
        <end position="190"/>
    </location>
</feature>
<evidence type="ECO:0000256" key="4">
    <source>
        <dbReference type="RuleBase" id="RU000363"/>
    </source>
</evidence>
<comment type="caution">
    <text evidence="6">The sequence shown here is derived from an EMBL/GenBank/DDBJ whole genome shotgun (WGS) entry which is preliminary data.</text>
</comment>
<sequence length="248" mass="27029">MSFNISNKVVFITGANRGIGKCITEHFLEQGAKKVYLAVRNPNSTKDLEEQYGEKVETIQVDITDEASILEAAKKATDVDVVINNAGIISTVAPLDDNALDTLKEEMEVNVYGLMRVAKAFEAALIANQGSLVQLNSVASIKNHLNMTTYCTSKAASYSVTQGLRDHFKPHNVRVLSVHPGVVATDMADLTGLSDIASSPQIVPIEILSALDKGEFHVFPDAIAKQREVGFKSYADNVIMKDFAEERK</sequence>
<protein>
    <submittedName>
        <fullName evidence="6">Putative oxidoreductase</fullName>
    </submittedName>
</protein>
<dbReference type="InterPro" id="IPR036291">
    <property type="entry name" value="NAD(P)-bd_dom_sf"/>
</dbReference>
<dbReference type="RefSeq" id="WP_021712901.1">
    <property type="nucleotide sequence ID" value="NZ_BATM01000008.1"/>
</dbReference>
<organism evidence="6 7">
    <name type="scientific">Vibrio ezurae NBRC 102218</name>
    <dbReference type="NCBI Taxonomy" id="1219080"/>
    <lineage>
        <taxon>Bacteria</taxon>
        <taxon>Pseudomonadati</taxon>
        <taxon>Pseudomonadota</taxon>
        <taxon>Gammaproteobacteria</taxon>
        <taxon>Vibrionales</taxon>
        <taxon>Vibrionaceae</taxon>
        <taxon>Vibrio</taxon>
    </lineage>
</organism>
<evidence type="ECO:0000313" key="7">
    <source>
        <dbReference type="Proteomes" id="UP000016562"/>
    </source>
</evidence>
<reference evidence="6 7" key="1">
    <citation type="submission" date="2013-09" db="EMBL/GenBank/DDBJ databases">
        <title>Whole genome shotgun sequence of Vibrio ezurae NBRC 102218.</title>
        <authorList>
            <person name="Yoshida I."/>
            <person name="Hosoyama A."/>
            <person name="Numata M."/>
            <person name="Hashimoto M."/>
            <person name="Hosoyama Y."/>
            <person name="Tsuchikane K."/>
            <person name="Noguchi M."/>
            <person name="Hirakata S."/>
            <person name="Ichikawa N."/>
            <person name="Ohji S."/>
            <person name="Yamazoe A."/>
            <person name="Fujita N."/>
        </authorList>
    </citation>
    <scope>NUCLEOTIDE SEQUENCE [LARGE SCALE GENOMIC DNA]</scope>
    <source>
        <strain evidence="6 7">NBRC 102218</strain>
    </source>
</reference>
<dbReference type="Gene3D" id="3.40.50.720">
    <property type="entry name" value="NAD(P)-binding Rossmann-like Domain"/>
    <property type="match status" value="1"/>
</dbReference>
<dbReference type="SMART" id="SM00822">
    <property type="entry name" value="PKS_KR"/>
    <property type="match status" value="1"/>
</dbReference>
<dbReference type="OrthoDB" id="9810734at2"/>
<dbReference type="NCBIfam" id="NF006120">
    <property type="entry name" value="PRK08264.1-6"/>
    <property type="match status" value="1"/>
</dbReference>
<dbReference type="Proteomes" id="UP000016562">
    <property type="component" value="Unassembled WGS sequence"/>
</dbReference>